<keyword evidence="3 9" id="KW-1133">Transmembrane helix</keyword>
<evidence type="ECO:0000256" key="3">
    <source>
        <dbReference type="ARBA" id="ARBA00022989"/>
    </source>
</evidence>
<feature type="transmembrane region" description="Helical" evidence="9">
    <location>
        <begin position="411"/>
        <end position="431"/>
    </location>
</feature>
<feature type="chain" id="PRO_5040352947" description="G-protein coupled receptors family 1 profile domain-containing protein" evidence="10">
    <location>
        <begin position="23"/>
        <end position="468"/>
    </location>
</feature>
<feature type="signal peptide" evidence="10">
    <location>
        <begin position="1"/>
        <end position="22"/>
    </location>
</feature>
<feature type="transmembrane region" description="Helical" evidence="9">
    <location>
        <begin position="368"/>
        <end position="391"/>
    </location>
</feature>
<keyword evidence="7" id="KW-0807">Transducer</keyword>
<feature type="transmembrane region" description="Helical" evidence="9">
    <location>
        <begin position="334"/>
        <end position="356"/>
    </location>
</feature>
<dbReference type="InterPro" id="IPR013783">
    <property type="entry name" value="Ig-like_fold"/>
</dbReference>
<evidence type="ECO:0000313" key="13">
    <source>
        <dbReference type="Proteomes" id="UP001142489"/>
    </source>
</evidence>
<comment type="caution">
    <text evidence="12">The sequence shown here is derived from an EMBL/GenBank/DDBJ whole genome shotgun (WGS) entry which is preliminary data.</text>
</comment>
<evidence type="ECO:0000256" key="5">
    <source>
        <dbReference type="ARBA" id="ARBA00023136"/>
    </source>
</evidence>
<dbReference type="InterPro" id="IPR017452">
    <property type="entry name" value="GPCR_Rhodpsn_7TM"/>
</dbReference>
<evidence type="ECO:0000256" key="1">
    <source>
        <dbReference type="ARBA" id="ARBA00004141"/>
    </source>
</evidence>
<dbReference type="PANTHER" id="PTHR24225">
    <property type="entry name" value="CHEMOTACTIC RECEPTOR"/>
    <property type="match status" value="1"/>
</dbReference>
<dbReference type="Gene3D" id="2.60.40.10">
    <property type="entry name" value="Immunoglobulins"/>
    <property type="match status" value="1"/>
</dbReference>
<evidence type="ECO:0000256" key="2">
    <source>
        <dbReference type="ARBA" id="ARBA00022692"/>
    </source>
</evidence>
<dbReference type="InterPro" id="IPR000826">
    <property type="entry name" value="Formyl_rcpt-rel"/>
</dbReference>
<accession>A0A9Q0X6Q1</accession>
<keyword evidence="4" id="KW-0297">G-protein coupled receptor</keyword>
<feature type="transmembrane region" description="Helical" evidence="9">
    <location>
        <begin position="203"/>
        <end position="223"/>
    </location>
</feature>
<dbReference type="AlphaFoldDB" id="A0A9Q0X6Q1"/>
<dbReference type="InterPro" id="IPR000276">
    <property type="entry name" value="GPCR_Rhodpsn"/>
</dbReference>
<dbReference type="GO" id="GO:0005886">
    <property type="term" value="C:plasma membrane"/>
    <property type="evidence" value="ECO:0007669"/>
    <property type="project" value="TreeGrafter"/>
</dbReference>
<dbReference type="Proteomes" id="UP001142489">
    <property type="component" value="Unassembled WGS sequence"/>
</dbReference>
<organism evidence="12 13">
    <name type="scientific">Phrynocephalus forsythii</name>
    <dbReference type="NCBI Taxonomy" id="171643"/>
    <lineage>
        <taxon>Eukaryota</taxon>
        <taxon>Metazoa</taxon>
        <taxon>Chordata</taxon>
        <taxon>Craniata</taxon>
        <taxon>Vertebrata</taxon>
        <taxon>Euteleostomi</taxon>
        <taxon>Lepidosauria</taxon>
        <taxon>Squamata</taxon>
        <taxon>Bifurcata</taxon>
        <taxon>Unidentata</taxon>
        <taxon>Episquamata</taxon>
        <taxon>Toxicofera</taxon>
        <taxon>Iguania</taxon>
        <taxon>Acrodonta</taxon>
        <taxon>Agamidae</taxon>
        <taxon>Agaminae</taxon>
        <taxon>Phrynocephalus</taxon>
    </lineage>
</organism>
<dbReference type="Pfam" id="PF00001">
    <property type="entry name" value="7tm_1"/>
    <property type="match status" value="1"/>
</dbReference>
<dbReference type="SUPFAM" id="SSF81321">
    <property type="entry name" value="Family A G protein-coupled receptor-like"/>
    <property type="match status" value="1"/>
</dbReference>
<gene>
    <name evidence="12" type="ORF">JRQ81_011596</name>
</gene>
<feature type="transmembrane region" description="Helical" evidence="9">
    <location>
        <begin position="167"/>
        <end position="191"/>
    </location>
</feature>
<comment type="subcellular location">
    <subcellularLocation>
        <location evidence="1">Membrane</location>
        <topology evidence="1">Multi-pass membrane protein</topology>
    </subcellularLocation>
</comment>
<dbReference type="PROSITE" id="PS50262">
    <property type="entry name" value="G_PROTEIN_RECEP_F1_2"/>
    <property type="match status" value="1"/>
</dbReference>
<dbReference type="GO" id="GO:0007204">
    <property type="term" value="P:positive regulation of cytosolic calcium ion concentration"/>
    <property type="evidence" value="ECO:0007669"/>
    <property type="project" value="TreeGrafter"/>
</dbReference>
<evidence type="ECO:0000256" key="6">
    <source>
        <dbReference type="ARBA" id="ARBA00023170"/>
    </source>
</evidence>
<evidence type="ECO:0000256" key="9">
    <source>
        <dbReference type="SAM" id="Phobius"/>
    </source>
</evidence>
<sequence>MSYSLEVFVLVLTCMLWNEVHCQPDGYILSAPDVVTAQEGLCVIIPCTFTYPATAESRSSELYGYWYATGSRSFRDPSVATNDEKKDVSDDTRNRFHLSEGLEQGDCSLIITEVQKGDERPYFFRMEKGGIKYSYLIIQPFLRVTDIMNCSCAPVNDTSVNDAMRHIAVVTNVIILVLGTSGNGLVIWVLAMREKHRTLTSICYLNLAVADFLFSLGRIPALVKEVMHCCWPFGLALCKLHAFARYLVVFAGIFILTVISVYRCLLIAKPVWARNHQGPCYQRLMCVGAWLLAFAFSVPYLVVRDTEVKNGATYCIYRKDLEKSMELPLRLCRFFAGFLVPFIIIFSSYLVLIFKLHGRNGKRSHRTFTLVATIVALFFICWLPHHIFVLLSTVSSQKDLWGVGLKLSNALAYLHSCVNPVLYCFVGYIRIRSLHRQASFLGFFRKALTEEEDSSLGAETSRSLNQKT</sequence>
<keyword evidence="6" id="KW-0675">Receptor</keyword>
<protein>
    <recommendedName>
        <fullName evidence="11">G-protein coupled receptors family 1 profile domain-containing protein</fullName>
    </recommendedName>
</protein>
<dbReference type="InterPro" id="IPR013106">
    <property type="entry name" value="Ig_V-set"/>
</dbReference>
<dbReference type="SMART" id="SM00409">
    <property type="entry name" value="IG"/>
    <property type="match status" value="1"/>
</dbReference>
<evidence type="ECO:0000259" key="11">
    <source>
        <dbReference type="PROSITE" id="PS50262"/>
    </source>
</evidence>
<evidence type="ECO:0000313" key="12">
    <source>
        <dbReference type="EMBL" id="KAJ7304074.1"/>
    </source>
</evidence>
<feature type="transmembrane region" description="Helical" evidence="9">
    <location>
        <begin position="243"/>
        <end position="268"/>
    </location>
</feature>
<keyword evidence="2 9" id="KW-0812">Transmembrane</keyword>
<dbReference type="Pfam" id="PF07686">
    <property type="entry name" value="V-set"/>
    <property type="match status" value="1"/>
</dbReference>
<evidence type="ECO:0000256" key="4">
    <source>
        <dbReference type="ARBA" id="ARBA00023040"/>
    </source>
</evidence>
<dbReference type="PANTHER" id="PTHR24225:SF48">
    <property type="entry name" value="C3A ANAPHYLATOXIN CHEMOTACTIC RECEPTOR-RELATED"/>
    <property type="match status" value="1"/>
</dbReference>
<reference evidence="12" key="1">
    <citation type="journal article" date="2023" name="DNA Res.">
        <title>Chromosome-level genome assembly of Phrynocephalus forsythii using third-generation DNA sequencing and Hi-C analysis.</title>
        <authorList>
            <person name="Qi Y."/>
            <person name="Zhao W."/>
            <person name="Zhao Y."/>
            <person name="Niu C."/>
            <person name="Cao S."/>
            <person name="Zhang Y."/>
        </authorList>
    </citation>
    <scope>NUCLEOTIDE SEQUENCE</scope>
    <source>
        <tissue evidence="12">Muscle</tissue>
    </source>
</reference>
<dbReference type="EMBL" id="JAPFRF010000023">
    <property type="protein sequence ID" value="KAJ7304074.1"/>
    <property type="molecule type" value="Genomic_DNA"/>
</dbReference>
<name>A0A9Q0X6Q1_9SAUR</name>
<dbReference type="GO" id="GO:0006954">
    <property type="term" value="P:inflammatory response"/>
    <property type="evidence" value="ECO:0007669"/>
    <property type="project" value="TreeGrafter"/>
</dbReference>
<dbReference type="Gene3D" id="1.20.1070.10">
    <property type="entry name" value="Rhodopsin 7-helix transmembrane proteins"/>
    <property type="match status" value="1"/>
</dbReference>
<evidence type="ECO:0000256" key="8">
    <source>
        <dbReference type="ARBA" id="ARBA00025736"/>
    </source>
</evidence>
<evidence type="ECO:0000256" key="10">
    <source>
        <dbReference type="SAM" id="SignalP"/>
    </source>
</evidence>
<feature type="transmembrane region" description="Helical" evidence="9">
    <location>
        <begin position="280"/>
        <end position="302"/>
    </location>
</feature>
<dbReference type="InterPro" id="IPR036179">
    <property type="entry name" value="Ig-like_dom_sf"/>
</dbReference>
<dbReference type="GO" id="GO:0004930">
    <property type="term" value="F:G protein-coupled receptor activity"/>
    <property type="evidence" value="ECO:0007669"/>
    <property type="project" value="UniProtKB-KW"/>
</dbReference>
<dbReference type="OrthoDB" id="10044919at2759"/>
<dbReference type="SUPFAM" id="SSF48726">
    <property type="entry name" value="Immunoglobulin"/>
    <property type="match status" value="1"/>
</dbReference>
<feature type="domain" description="G-protein coupled receptors family 1 profile" evidence="11">
    <location>
        <begin position="182"/>
        <end position="423"/>
    </location>
</feature>
<keyword evidence="5 9" id="KW-0472">Membrane</keyword>
<evidence type="ECO:0000256" key="7">
    <source>
        <dbReference type="ARBA" id="ARBA00023224"/>
    </source>
</evidence>
<dbReference type="InterPro" id="IPR003599">
    <property type="entry name" value="Ig_sub"/>
</dbReference>
<dbReference type="PRINTS" id="PR00237">
    <property type="entry name" value="GPCRRHODOPSN"/>
</dbReference>
<dbReference type="GO" id="GO:0007200">
    <property type="term" value="P:phospholipase C-activating G protein-coupled receptor signaling pathway"/>
    <property type="evidence" value="ECO:0007669"/>
    <property type="project" value="TreeGrafter"/>
</dbReference>
<keyword evidence="13" id="KW-1185">Reference proteome</keyword>
<comment type="similarity">
    <text evidence="8">Belongs to the chemokine-like receptor (CMKLR) family.</text>
</comment>
<keyword evidence="10" id="KW-0732">Signal</keyword>
<dbReference type="GO" id="GO:0004875">
    <property type="term" value="F:complement receptor activity"/>
    <property type="evidence" value="ECO:0007669"/>
    <property type="project" value="TreeGrafter"/>
</dbReference>
<proteinExistence type="inferred from homology"/>